<evidence type="ECO:0000256" key="1">
    <source>
        <dbReference type="ARBA" id="ARBA00022729"/>
    </source>
</evidence>
<accession>A0ABV1FP98</accession>
<gene>
    <name evidence="6" type="ORF">AAAT34_04105</name>
</gene>
<proteinExistence type="predicted"/>
<dbReference type="Proteomes" id="UP001487296">
    <property type="component" value="Unassembled WGS sequence"/>
</dbReference>
<reference evidence="6 7" key="1">
    <citation type="submission" date="2024-04" db="EMBL/GenBank/DDBJ databases">
        <title>Human intestinal bacterial collection.</title>
        <authorList>
            <person name="Pauvert C."/>
            <person name="Hitch T.C.A."/>
            <person name="Clavel T."/>
        </authorList>
    </citation>
    <scope>NUCLEOTIDE SEQUENCE [LARGE SCALE GENOMIC DNA]</scope>
    <source>
        <strain evidence="6 7">CLA-AA-H145</strain>
    </source>
</reference>
<feature type="region of interest" description="Disordered" evidence="3">
    <location>
        <begin position="604"/>
        <end position="629"/>
    </location>
</feature>
<name>A0ABV1FP98_9BACT</name>
<feature type="chain" id="PRO_5046986224" evidence="4">
    <location>
        <begin position="21"/>
        <end position="646"/>
    </location>
</feature>
<feature type="domain" description="SbsA Ig-like" evidence="5">
    <location>
        <begin position="31"/>
        <end position="130"/>
    </location>
</feature>
<dbReference type="Pfam" id="PF13205">
    <property type="entry name" value="Big_5"/>
    <property type="match status" value="1"/>
</dbReference>
<feature type="compositionally biased region" description="Basic and acidic residues" evidence="3">
    <location>
        <begin position="609"/>
        <end position="629"/>
    </location>
</feature>
<keyword evidence="1 4" id="KW-0732">Signal</keyword>
<dbReference type="Gene3D" id="2.60.40.1120">
    <property type="entry name" value="Carboxypeptidase-like, regulatory domain"/>
    <property type="match status" value="1"/>
</dbReference>
<dbReference type="InterPro" id="IPR013784">
    <property type="entry name" value="Carb-bd-like_fold"/>
</dbReference>
<evidence type="ECO:0000256" key="2">
    <source>
        <dbReference type="SAM" id="Coils"/>
    </source>
</evidence>
<dbReference type="EMBL" id="JBBNFP010000009">
    <property type="protein sequence ID" value="MEQ2486238.1"/>
    <property type="molecule type" value="Genomic_DNA"/>
</dbReference>
<feature type="coiled-coil region" evidence="2">
    <location>
        <begin position="362"/>
        <end position="389"/>
    </location>
</feature>
<keyword evidence="7" id="KW-1185">Reference proteome</keyword>
<sequence>MRAISLLTLFVATLMLMSCAKMGSPDGGWYDETPPRVIGCSPADKGVNVNRRHIYINFDEFIKIDNPSQNVVVSPPQLNQPEIKGQGKRISVELLDSLKPNTTYTIDFSSAISDNNEGNPMGSYTYSFSTGDHIDTLEVSGYVVEASNLEPVKGILVGLYDSISNDYFKKKPMLRVSKTDASGHFTIKGVAPGTYRIYALQDADGDFVFSQKSEMVAFQHERVVPSFKEDTRQDTTWLDSLHIASIKTVPYTHFLPDNICLRAFNEVMTDRYYLKAERKEADHFTLFYTYGDSILPSITGLNFNANNAFIIEPTEHKDTITYWLRDTTLVNQDTLTMALTHHITDTLGTLQLQTDTIKIISKETYAKRTKDLKKKMEQWQKEQDKLKKRGEPYDTLMRPEPLKINMAPLGEMDPDQNIWITAKKPLNDVDTAHIHLYSHQPTDSLWYAEPYRIGRKDSQTFVLKAAWKPEMEYSLEIDSAAFQSIYGQASIAIKQGVRVRSLDKYATLLMTLQGMEGKPVIAQLLDGSDQVVKEATTHNGQAEFFYLKAGKYYMRMILDENQNGKWDTGDYDADRQPEKVYYYPETIECRAKWDLTLTWNPNARPFNKQKPEQITKQKGEKAKSIKHRNEERAKKLGIEYIPNNNL</sequence>
<evidence type="ECO:0000313" key="6">
    <source>
        <dbReference type="EMBL" id="MEQ2486238.1"/>
    </source>
</evidence>
<dbReference type="InterPro" id="IPR032812">
    <property type="entry name" value="SbsA_Ig"/>
</dbReference>
<keyword evidence="2" id="KW-0175">Coiled coil</keyword>
<evidence type="ECO:0000256" key="4">
    <source>
        <dbReference type="SAM" id="SignalP"/>
    </source>
</evidence>
<protein>
    <submittedName>
        <fullName evidence="6">Ig-like domain-containing protein</fullName>
    </submittedName>
</protein>
<evidence type="ECO:0000256" key="3">
    <source>
        <dbReference type="SAM" id="MobiDB-lite"/>
    </source>
</evidence>
<dbReference type="PROSITE" id="PS51257">
    <property type="entry name" value="PROKAR_LIPOPROTEIN"/>
    <property type="match status" value="1"/>
</dbReference>
<evidence type="ECO:0000259" key="5">
    <source>
        <dbReference type="Pfam" id="PF13205"/>
    </source>
</evidence>
<evidence type="ECO:0000313" key="7">
    <source>
        <dbReference type="Proteomes" id="UP001487296"/>
    </source>
</evidence>
<comment type="caution">
    <text evidence="6">The sequence shown here is derived from an EMBL/GenBank/DDBJ whole genome shotgun (WGS) entry which is preliminary data.</text>
</comment>
<dbReference type="RefSeq" id="WP_252344884.1">
    <property type="nucleotide sequence ID" value="NZ_JAHKBE010000009.1"/>
</dbReference>
<feature type="signal peptide" evidence="4">
    <location>
        <begin position="1"/>
        <end position="20"/>
    </location>
</feature>
<dbReference type="SUPFAM" id="SSF49452">
    <property type="entry name" value="Starch-binding domain-like"/>
    <property type="match status" value="1"/>
</dbReference>
<organism evidence="6 7">
    <name type="scientific">Hallella faecis</name>
    <dbReference type="NCBI Taxonomy" id="2841596"/>
    <lineage>
        <taxon>Bacteria</taxon>
        <taxon>Pseudomonadati</taxon>
        <taxon>Bacteroidota</taxon>
        <taxon>Bacteroidia</taxon>
        <taxon>Bacteroidales</taxon>
        <taxon>Prevotellaceae</taxon>
        <taxon>Hallella</taxon>
    </lineage>
</organism>